<reference evidence="3 4" key="1">
    <citation type="submission" date="2019-10" db="EMBL/GenBank/DDBJ databases">
        <title>Muricauda olearia CL-SS4 JCM15563 genome.</title>
        <authorList>
            <person name="Liu L."/>
        </authorList>
    </citation>
    <scope>NUCLEOTIDE SEQUENCE [LARGE SCALE GENOMIC DNA]</scope>
    <source>
        <strain evidence="3 4">CL-SS4</strain>
    </source>
</reference>
<gene>
    <name evidence="3" type="ORF">F8C76_11255</name>
</gene>
<keyword evidence="1" id="KW-0175">Coiled coil</keyword>
<dbReference type="RefSeq" id="WP_152131805.1">
    <property type="nucleotide sequence ID" value="NZ_WELG01000002.1"/>
</dbReference>
<comment type="caution">
    <text evidence="3">The sequence shown here is derived from an EMBL/GenBank/DDBJ whole genome shotgun (WGS) entry which is preliminary data.</text>
</comment>
<dbReference type="Proteomes" id="UP000429785">
    <property type="component" value="Unassembled WGS sequence"/>
</dbReference>
<sequence>MEGLERAKLKDSILLFLLEKGGGWGEDGIYLGLGKPTKTENHISEILNEMNLEASKYFYYNDDDGYVLVSANDFTQEFLDKGGFVSEYNKQVVAARKLNENIKRENNVKELKEIDLKLNIRNSKFALPLSIISILIALGSIFLPKLEKENDGQLKAIQERMDYLEGILVKENDSMRLVIDKIKDTIK</sequence>
<name>A0A6I1DYM1_9FLAO</name>
<keyword evidence="2" id="KW-0472">Membrane</keyword>
<evidence type="ECO:0000256" key="1">
    <source>
        <dbReference type="SAM" id="Coils"/>
    </source>
</evidence>
<dbReference type="OrthoDB" id="1442481at2"/>
<dbReference type="AlphaFoldDB" id="A0A6I1DYM1"/>
<protein>
    <submittedName>
        <fullName evidence="3">Uncharacterized protein</fullName>
    </submittedName>
</protein>
<feature type="transmembrane region" description="Helical" evidence="2">
    <location>
        <begin position="125"/>
        <end position="143"/>
    </location>
</feature>
<evidence type="ECO:0000313" key="4">
    <source>
        <dbReference type="Proteomes" id="UP000429785"/>
    </source>
</evidence>
<keyword evidence="2" id="KW-0812">Transmembrane</keyword>
<organism evidence="3 4">
    <name type="scientific">Flagellimonas olearia</name>
    <dbReference type="NCBI Taxonomy" id="552546"/>
    <lineage>
        <taxon>Bacteria</taxon>
        <taxon>Pseudomonadati</taxon>
        <taxon>Bacteroidota</taxon>
        <taxon>Flavobacteriia</taxon>
        <taxon>Flavobacteriales</taxon>
        <taxon>Flavobacteriaceae</taxon>
        <taxon>Flagellimonas</taxon>
    </lineage>
</organism>
<evidence type="ECO:0000313" key="3">
    <source>
        <dbReference type="EMBL" id="KAB7528433.1"/>
    </source>
</evidence>
<accession>A0A6I1DYM1</accession>
<evidence type="ECO:0000256" key="2">
    <source>
        <dbReference type="SAM" id="Phobius"/>
    </source>
</evidence>
<dbReference type="EMBL" id="WELG01000002">
    <property type="protein sequence ID" value="KAB7528433.1"/>
    <property type="molecule type" value="Genomic_DNA"/>
</dbReference>
<proteinExistence type="predicted"/>
<feature type="coiled-coil region" evidence="1">
    <location>
        <begin position="85"/>
        <end position="115"/>
    </location>
</feature>
<keyword evidence="2" id="KW-1133">Transmembrane helix</keyword>